<dbReference type="EMBL" id="JACJSG010000110">
    <property type="protein sequence ID" value="MBD2505649.1"/>
    <property type="molecule type" value="Genomic_DNA"/>
</dbReference>
<dbReference type="SUPFAM" id="SSF55718">
    <property type="entry name" value="SCP-like"/>
    <property type="match status" value="1"/>
</dbReference>
<sequence length="330" mass="37099">MIGQWWGGQLVPMAGIAAVGISPEYRGDGVAIALIQQMLQELSQREIPISVLYPATQRLYRKAGYEQAGSSCLWEIPSDSIQIRQPSLPIEAVNPQDYTIFHELYQQQAKLTHGYLNRHPAIWQKLIHESNSEIIYSYLIGNRDQPQGYIIMIQERTNEGTILRIKDWATLSNAAVQTFWTFATNHRSIIDKVIWKSSVIDALTLMLPEKTASIRNQDRWMLRIVDVCKALEARGYPPGVEAELHLEVQDDLLTANQGKFILSVANGKGEVTKGGKGELQLDIKGLAPLYSSLFTPHQLQLMGKIKATDTAIFTATQIFAGESPWMIDFF</sequence>
<reference evidence="2 3" key="1">
    <citation type="journal article" date="2020" name="ISME J.">
        <title>Comparative genomics reveals insights into cyanobacterial evolution and habitat adaptation.</title>
        <authorList>
            <person name="Chen M.Y."/>
            <person name="Teng W.K."/>
            <person name="Zhao L."/>
            <person name="Hu C.X."/>
            <person name="Zhou Y.K."/>
            <person name="Han B.P."/>
            <person name="Song L.R."/>
            <person name="Shu W.S."/>
        </authorList>
    </citation>
    <scope>NUCLEOTIDE SEQUENCE [LARGE SCALE GENOMIC DNA]</scope>
    <source>
        <strain evidence="2 3">FACHB-119</strain>
    </source>
</reference>
<dbReference type="InterPro" id="IPR025559">
    <property type="entry name" value="Eis_dom"/>
</dbReference>
<dbReference type="Gene3D" id="3.40.630.30">
    <property type="match status" value="2"/>
</dbReference>
<evidence type="ECO:0000259" key="1">
    <source>
        <dbReference type="PROSITE" id="PS51186"/>
    </source>
</evidence>
<dbReference type="InterPro" id="IPR036527">
    <property type="entry name" value="SCP2_sterol-bd_dom_sf"/>
</dbReference>
<dbReference type="InterPro" id="IPR000182">
    <property type="entry name" value="GNAT_dom"/>
</dbReference>
<organism evidence="2 3">
    <name type="scientific">Anabaena azotica FACHB-119</name>
    <dbReference type="NCBI Taxonomy" id="947527"/>
    <lineage>
        <taxon>Bacteria</taxon>
        <taxon>Bacillati</taxon>
        <taxon>Cyanobacteriota</taxon>
        <taxon>Cyanophyceae</taxon>
        <taxon>Nostocales</taxon>
        <taxon>Nostocaceae</taxon>
        <taxon>Anabaena</taxon>
        <taxon>Anabaena azotica</taxon>
    </lineage>
</organism>
<dbReference type="CDD" id="cd04301">
    <property type="entry name" value="NAT_SF"/>
    <property type="match status" value="1"/>
</dbReference>
<dbReference type="PANTHER" id="PTHR37817:SF1">
    <property type="entry name" value="N-ACETYLTRANSFERASE EIS"/>
    <property type="match status" value="1"/>
</dbReference>
<dbReference type="PROSITE" id="PS51186">
    <property type="entry name" value="GNAT"/>
    <property type="match status" value="1"/>
</dbReference>
<protein>
    <submittedName>
        <fullName evidence="2">GNAT family N-acetyltransferase</fullName>
    </submittedName>
</protein>
<dbReference type="InterPro" id="IPR041380">
    <property type="entry name" value="Acetyltransf_17"/>
</dbReference>
<dbReference type="Pfam" id="PF17668">
    <property type="entry name" value="Acetyltransf_17"/>
    <property type="match status" value="1"/>
</dbReference>
<dbReference type="Proteomes" id="UP000661112">
    <property type="component" value="Unassembled WGS sequence"/>
</dbReference>
<keyword evidence="3" id="KW-1185">Reference proteome</keyword>
<dbReference type="Pfam" id="PF13530">
    <property type="entry name" value="SCP2_2"/>
    <property type="match status" value="1"/>
</dbReference>
<dbReference type="Pfam" id="PF13527">
    <property type="entry name" value="Acetyltransf_9"/>
    <property type="match status" value="1"/>
</dbReference>
<dbReference type="InterPro" id="IPR016181">
    <property type="entry name" value="Acyl_CoA_acyltransferase"/>
</dbReference>
<feature type="domain" description="N-acetyltransferase" evidence="1">
    <location>
        <begin position="1"/>
        <end position="86"/>
    </location>
</feature>
<dbReference type="PANTHER" id="PTHR37817">
    <property type="entry name" value="N-ACETYLTRANSFERASE EIS"/>
    <property type="match status" value="1"/>
</dbReference>
<evidence type="ECO:0000313" key="2">
    <source>
        <dbReference type="EMBL" id="MBD2505649.1"/>
    </source>
</evidence>
<name>A0ABR8DF29_9NOST</name>
<gene>
    <name evidence="2" type="ORF">H6G83_34525</name>
</gene>
<dbReference type="SUPFAM" id="SSF55729">
    <property type="entry name" value="Acyl-CoA N-acyltransferases (Nat)"/>
    <property type="match status" value="1"/>
</dbReference>
<comment type="caution">
    <text evidence="2">The sequence shown here is derived from an EMBL/GenBank/DDBJ whole genome shotgun (WGS) entry which is preliminary data.</text>
</comment>
<dbReference type="InterPro" id="IPR051554">
    <property type="entry name" value="Acetyltransferase_Eis"/>
</dbReference>
<accession>A0ABR8DF29</accession>
<proteinExistence type="predicted"/>
<dbReference type="Gene3D" id="3.30.1050.10">
    <property type="entry name" value="SCP2 sterol-binding domain"/>
    <property type="match status" value="1"/>
</dbReference>
<evidence type="ECO:0000313" key="3">
    <source>
        <dbReference type="Proteomes" id="UP000661112"/>
    </source>
</evidence>